<organism evidence="2 3">
    <name type="scientific">Syntrophotalea carbinolica (strain DSM 2380 / NBRC 103641 / GraBd1)</name>
    <name type="common">Pelobacter carbinolicus</name>
    <dbReference type="NCBI Taxonomy" id="338963"/>
    <lineage>
        <taxon>Bacteria</taxon>
        <taxon>Pseudomonadati</taxon>
        <taxon>Thermodesulfobacteriota</taxon>
        <taxon>Desulfuromonadia</taxon>
        <taxon>Desulfuromonadales</taxon>
        <taxon>Syntrophotaleaceae</taxon>
        <taxon>Syntrophotalea</taxon>
    </lineage>
</organism>
<dbReference type="KEGG" id="pca:Pcar_3376"/>
<keyword evidence="3" id="KW-1185">Reference proteome</keyword>
<dbReference type="AlphaFoldDB" id="Q0C6E7"/>
<sequence>MIKCGLCGYEFERGVKICRGCHGTVKYGAGGLKWLFGIIYGTVIFYALRYVNDHWLTIQDKIALPIILCAFVLGAIHAAYLFRNQVKTVKVVAK</sequence>
<dbReference type="STRING" id="338963.Pcar_3376"/>
<gene>
    <name evidence="2" type="ordered locus">Pcar_3376</name>
</gene>
<evidence type="ECO:0000313" key="2">
    <source>
        <dbReference type="EMBL" id="ABI81991.1"/>
    </source>
</evidence>
<reference evidence="3" key="1">
    <citation type="submission" date="2005-10" db="EMBL/GenBank/DDBJ databases">
        <title>Complete sequence of Pelobacter carbinolicus DSM 2380.</title>
        <authorList>
            <person name="Copeland A."/>
            <person name="Lucas S."/>
            <person name="Lapidus A."/>
            <person name="Barry K."/>
            <person name="Detter J.C."/>
            <person name="Glavina T."/>
            <person name="Hammon N."/>
            <person name="Israni S."/>
            <person name="Pitluck S."/>
            <person name="Chertkov O."/>
            <person name="Schmutz J."/>
            <person name="Larimer F."/>
            <person name="Land M."/>
            <person name="Kyrpides N."/>
            <person name="Ivanova N."/>
            <person name="Richardson P."/>
        </authorList>
    </citation>
    <scope>NUCLEOTIDE SEQUENCE [LARGE SCALE GENOMIC DNA]</scope>
    <source>
        <strain evidence="3">DSM 2380 / NBRC 103641 / GraBd1</strain>
    </source>
</reference>
<proteinExistence type="predicted"/>
<accession>Q0C6E7</accession>
<dbReference type="HOGENOM" id="CLU_2383553_0_0_7"/>
<keyword evidence="1" id="KW-0472">Membrane</keyword>
<keyword evidence="1" id="KW-1133">Transmembrane helix</keyword>
<feature type="transmembrane region" description="Helical" evidence="1">
    <location>
        <begin position="34"/>
        <end position="51"/>
    </location>
</feature>
<feature type="transmembrane region" description="Helical" evidence="1">
    <location>
        <begin position="63"/>
        <end position="82"/>
    </location>
</feature>
<reference evidence="2 3" key="2">
    <citation type="journal article" date="2012" name="BMC Genomics">
        <title>The genome of Pelobacter carbinolicus reveals surprising metabolic capabilities and physiological features.</title>
        <authorList>
            <person name="Aklujkar M."/>
            <person name="Haveman S.A."/>
            <person name="Didonato R.Jr."/>
            <person name="Chertkov O."/>
            <person name="Han C.S."/>
            <person name="Land M.L."/>
            <person name="Brown P."/>
            <person name="Lovley D.R."/>
        </authorList>
    </citation>
    <scope>NUCLEOTIDE SEQUENCE [LARGE SCALE GENOMIC DNA]</scope>
    <source>
        <strain evidence="3">DSM 2380 / NBRC 103641 / GraBd1</strain>
    </source>
</reference>
<protein>
    <submittedName>
        <fullName evidence="2">Uncharacterized protein</fullName>
    </submittedName>
</protein>
<keyword evidence="1" id="KW-0812">Transmembrane</keyword>
<evidence type="ECO:0000313" key="3">
    <source>
        <dbReference type="Proteomes" id="UP000002534"/>
    </source>
</evidence>
<evidence type="ECO:0000256" key="1">
    <source>
        <dbReference type="SAM" id="Phobius"/>
    </source>
</evidence>
<name>Q0C6E7_SYNC1</name>
<dbReference type="EMBL" id="CP000142">
    <property type="protein sequence ID" value="ABI81991.1"/>
    <property type="molecule type" value="Genomic_DNA"/>
</dbReference>
<dbReference type="Proteomes" id="UP000002534">
    <property type="component" value="Chromosome"/>
</dbReference>